<dbReference type="Proteomes" id="UP000182491">
    <property type="component" value="Unassembled WGS sequence"/>
</dbReference>
<organism evidence="2 3">
    <name type="scientific">Pontibacter akesuensis</name>
    <dbReference type="NCBI Taxonomy" id="388950"/>
    <lineage>
        <taxon>Bacteria</taxon>
        <taxon>Pseudomonadati</taxon>
        <taxon>Bacteroidota</taxon>
        <taxon>Cytophagia</taxon>
        <taxon>Cytophagales</taxon>
        <taxon>Hymenobacteraceae</taxon>
        <taxon>Pontibacter</taxon>
    </lineage>
</organism>
<dbReference type="SUPFAM" id="SSF49464">
    <property type="entry name" value="Carboxypeptidase regulatory domain-like"/>
    <property type="match status" value="1"/>
</dbReference>
<reference evidence="3" key="1">
    <citation type="submission" date="2016-10" db="EMBL/GenBank/DDBJ databases">
        <authorList>
            <person name="Varghese N."/>
        </authorList>
    </citation>
    <scope>NUCLEOTIDE SEQUENCE [LARGE SCALE GENOMIC DNA]</scope>
    <source>
        <strain evidence="3">DSM 18820</strain>
    </source>
</reference>
<gene>
    <name evidence="2" type="ORF">SAMN04487941_3395</name>
</gene>
<feature type="region of interest" description="Disordered" evidence="1">
    <location>
        <begin position="173"/>
        <end position="215"/>
    </location>
</feature>
<keyword evidence="3" id="KW-1185">Reference proteome</keyword>
<sequence length="215" mass="23762">MPPPASIYTSLTLLLLLYVFPARAQRVQVHGVVLGSDGKTPLLGAGITNINANTVTITDAAGRFSVPAQPLDSLLVRAVGFKPVLYLVDEQAVSGKPLILILQEDSVLLQEVQVRSMPSEEEMRRILHSKAPEKRALVQRPGYNPALEPPPPPEESLPNMVLNPASYFSREGMQRRQLKKHLEAGAEKQRQAEAERIKAEEARYNSFFKDSTSNQ</sequence>
<dbReference type="STRING" id="388950.GCA_001611675_00977"/>
<dbReference type="OrthoDB" id="978882at2"/>
<evidence type="ECO:0008006" key="4">
    <source>
        <dbReference type="Google" id="ProtNLM"/>
    </source>
</evidence>
<dbReference type="RefSeq" id="WP_068837119.1">
    <property type="nucleotide sequence ID" value="NZ_BMXC01000004.1"/>
</dbReference>
<dbReference type="InterPro" id="IPR008969">
    <property type="entry name" value="CarboxyPept-like_regulatory"/>
</dbReference>
<proteinExistence type="predicted"/>
<dbReference type="Pfam" id="PF13715">
    <property type="entry name" value="CarbopepD_reg_2"/>
    <property type="match status" value="1"/>
</dbReference>
<dbReference type="AlphaFoldDB" id="A0A1I7K506"/>
<feature type="compositionally biased region" description="Basic and acidic residues" evidence="1">
    <location>
        <begin position="180"/>
        <end position="203"/>
    </location>
</feature>
<accession>A0A1I7K506</accession>
<evidence type="ECO:0000313" key="3">
    <source>
        <dbReference type="Proteomes" id="UP000182491"/>
    </source>
</evidence>
<feature type="region of interest" description="Disordered" evidence="1">
    <location>
        <begin position="134"/>
        <end position="158"/>
    </location>
</feature>
<evidence type="ECO:0000256" key="1">
    <source>
        <dbReference type="SAM" id="MobiDB-lite"/>
    </source>
</evidence>
<protein>
    <recommendedName>
        <fullName evidence="4">CarboxypepD_reg-like domain-containing protein</fullName>
    </recommendedName>
</protein>
<evidence type="ECO:0000313" key="2">
    <source>
        <dbReference type="EMBL" id="SFU92442.1"/>
    </source>
</evidence>
<name>A0A1I7K506_9BACT</name>
<dbReference type="EMBL" id="FPCA01000004">
    <property type="protein sequence ID" value="SFU92442.1"/>
    <property type="molecule type" value="Genomic_DNA"/>
</dbReference>